<name>A0A9X0U5A4_9BACT</name>
<evidence type="ECO:0000313" key="2">
    <source>
        <dbReference type="Proteomes" id="UP000535182"/>
    </source>
</evidence>
<keyword evidence="2" id="KW-1185">Reference proteome</keyword>
<reference evidence="1 2" key="1">
    <citation type="submission" date="2020-08" db="EMBL/GenBank/DDBJ databases">
        <title>Genomic Encyclopedia of Type Strains, Phase IV (KMG-V): Genome sequencing to study the core and pangenomes of soil and plant-associated prokaryotes.</title>
        <authorList>
            <person name="Whitman W."/>
        </authorList>
    </citation>
    <scope>NUCLEOTIDE SEQUENCE [LARGE SCALE GENOMIC DNA]</scope>
    <source>
        <strain evidence="1 2">X5P2</strain>
    </source>
</reference>
<dbReference type="EMBL" id="JACHEB010000009">
    <property type="protein sequence ID" value="MBB5330294.1"/>
    <property type="molecule type" value="Genomic_DNA"/>
</dbReference>
<evidence type="ECO:0000313" key="1">
    <source>
        <dbReference type="EMBL" id="MBB5330294.1"/>
    </source>
</evidence>
<protein>
    <submittedName>
        <fullName evidence="1">Uncharacterized protein</fullName>
    </submittedName>
</protein>
<organism evidence="1 2">
    <name type="scientific">Tunturiibacter gelidiferens</name>
    <dbReference type="NCBI Taxonomy" id="3069689"/>
    <lineage>
        <taxon>Bacteria</taxon>
        <taxon>Pseudomonadati</taxon>
        <taxon>Acidobacteriota</taxon>
        <taxon>Terriglobia</taxon>
        <taxon>Terriglobales</taxon>
        <taxon>Acidobacteriaceae</taxon>
        <taxon>Tunturiibacter</taxon>
    </lineage>
</organism>
<comment type="caution">
    <text evidence="1">The sequence shown here is derived from an EMBL/GenBank/DDBJ whole genome shotgun (WGS) entry which is preliminary data.</text>
</comment>
<dbReference type="RefSeq" id="WP_260698379.1">
    <property type="nucleotide sequence ID" value="NZ_JACHEB010000009.1"/>
</dbReference>
<gene>
    <name evidence="1" type="ORF">HDF14_003927</name>
</gene>
<proteinExistence type="predicted"/>
<dbReference type="Proteomes" id="UP000535182">
    <property type="component" value="Unassembled WGS sequence"/>
</dbReference>
<accession>A0A9X0U5A4</accession>
<sequence>MTDHRVSDDGVTEYPAKDLPIDTEGLQPFTVVNLQEEHESAIARECFDSFFEIFSRSTTSTLLIYFANCRMPYVLA</sequence>
<dbReference type="AlphaFoldDB" id="A0A9X0U5A4"/>